<dbReference type="Proteomes" id="UP000046393">
    <property type="component" value="Unplaced"/>
</dbReference>
<evidence type="ECO:0000313" key="9">
    <source>
        <dbReference type="Proteomes" id="UP000046393"/>
    </source>
</evidence>
<evidence type="ECO:0000256" key="3">
    <source>
        <dbReference type="ARBA" id="ARBA00023235"/>
    </source>
</evidence>
<organism evidence="9 10">
    <name type="scientific">Syphacia muris</name>
    <dbReference type="NCBI Taxonomy" id="451379"/>
    <lineage>
        <taxon>Eukaryota</taxon>
        <taxon>Metazoa</taxon>
        <taxon>Ecdysozoa</taxon>
        <taxon>Nematoda</taxon>
        <taxon>Chromadorea</taxon>
        <taxon>Rhabditida</taxon>
        <taxon>Spirurina</taxon>
        <taxon>Oxyuridomorpha</taxon>
        <taxon>Oxyuroidea</taxon>
        <taxon>Oxyuridae</taxon>
        <taxon>Syphacia</taxon>
    </lineage>
</organism>
<name>A0A0N5AQL1_9BILA</name>
<keyword evidence="2 4" id="KW-0697">Rotamase</keyword>
<dbReference type="GO" id="GO:0080090">
    <property type="term" value="P:regulation of primary metabolic process"/>
    <property type="evidence" value="ECO:0007669"/>
    <property type="project" value="UniProtKB-ARBA"/>
</dbReference>
<dbReference type="PANTHER" id="PTHR10657:SF4">
    <property type="entry name" value="PEPTIDYL-PROLYL CIS-TRANS ISOMERASE-RELATED"/>
    <property type="match status" value="1"/>
</dbReference>
<dbReference type="GO" id="GO:0005634">
    <property type="term" value="C:nucleus"/>
    <property type="evidence" value="ECO:0007669"/>
    <property type="project" value="TreeGrafter"/>
</dbReference>
<sequence length="198" mass="23034">MSSDEPEKKKARKSQGDDESPDDFQELPKGWEKRMSRSNNQEIEVKTTVKRCSYLDQYYYFNVYTLRSQWERPTKPADPAQADLKEVRCLHLLVKHSGSRRPSSWRTDNITRTKEEARKILLEYKKQLSEATNVKAKFKELASEFSDCSSAKRGGDLGRFKRRQMQKAFEDAAFALKVGELSDLVETDSGIHLIYRLE</sequence>
<dbReference type="GO" id="GO:0003755">
    <property type="term" value="F:peptidyl-prolyl cis-trans isomerase activity"/>
    <property type="evidence" value="ECO:0007669"/>
    <property type="project" value="UniProtKB-UniRule"/>
</dbReference>
<keyword evidence="3 4" id="KW-0413">Isomerase</keyword>
<dbReference type="InterPro" id="IPR046357">
    <property type="entry name" value="PPIase_dom_sf"/>
</dbReference>
<reference evidence="10" key="1">
    <citation type="submission" date="2017-02" db="UniProtKB">
        <authorList>
            <consortium name="WormBaseParasite"/>
        </authorList>
    </citation>
    <scope>IDENTIFICATION</scope>
</reference>
<evidence type="ECO:0000313" key="10">
    <source>
        <dbReference type="WBParaSite" id="SMUV_0000698001-mRNA-1"/>
    </source>
</evidence>
<evidence type="ECO:0000256" key="1">
    <source>
        <dbReference type="ARBA" id="ARBA00000971"/>
    </source>
</evidence>
<dbReference type="Gene3D" id="2.20.70.10">
    <property type="match status" value="1"/>
</dbReference>
<dbReference type="Gene3D" id="3.10.50.40">
    <property type="match status" value="1"/>
</dbReference>
<dbReference type="SUPFAM" id="SSF54534">
    <property type="entry name" value="FKBP-like"/>
    <property type="match status" value="1"/>
</dbReference>
<dbReference type="InterPro" id="IPR001202">
    <property type="entry name" value="WW_dom"/>
</dbReference>
<dbReference type="InterPro" id="IPR051370">
    <property type="entry name" value="PPIase_Pin1"/>
</dbReference>
<dbReference type="EC" id="5.2.1.8" evidence="5"/>
<feature type="region of interest" description="Disordered" evidence="6">
    <location>
        <begin position="1"/>
        <end position="38"/>
    </location>
</feature>
<dbReference type="PROSITE" id="PS50020">
    <property type="entry name" value="WW_DOMAIN_2"/>
    <property type="match status" value="1"/>
</dbReference>
<dbReference type="AlphaFoldDB" id="A0A0N5AQL1"/>
<dbReference type="GO" id="GO:0005829">
    <property type="term" value="C:cytosol"/>
    <property type="evidence" value="ECO:0007669"/>
    <property type="project" value="TreeGrafter"/>
</dbReference>
<evidence type="ECO:0000256" key="5">
    <source>
        <dbReference type="RuleBase" id="RU363014"/>
    </source>
</evidence>
<evidence type="ECO:0000256" key="4">
    <source>
        <dbReference type="PROSITE-ProRule" id="PRU00278"/>
    </source>
</evidence>
<dbReference type="Pfam" id="PF00639">
    <property type="entry name" value="Rotamase"/>
    <property type="match status" value="1"/>
</dbReference>
<evidence type="ECO:0000259" key="8">
    <source>
        <dbReference type="PROSITE" id="PS50198"/>
    </source>
</evidence>
<dbReference type="GO" id="GO:0010604">
    <property type="term" value="P:positive regulation of macromolecule metabolic process"/>
    <property type="evidence" value="ECO:0007669"/>
    <property type="project" value="UniProtKB-ARBA"/>
</dbReference>
<evidence type="ECO:0000259" key="7">
    <source>
        <dbReference type="PROSITE" id="PS50020"/>
    </source>
</evidence>
<dbReference type="InterPro" id="IPR000297">
    <property type="entry name" value="PPIase_PpiC"/>
</dbReference>
<dbReference type="PROSITE" id="PS50198">
    <property type="entry name" value="PPIC_PPIASE_2"/>
    <property type="match status" value="1"/>
</dbReference>
<dbReference type="STRING" id="451379.A0A0N5AQL1"/>
<proteinExistence type="predicted"/>
<protein>
    <recommendedName>
        <fullName evidence="5">Peptidyl-prolyl cis-trans isomerase</fullName>
        <ecNumber evidence="5">5.2.1.8</ecNumber>
    </recommendedName>
</protein>
<dbReference type="PANTHER" id="PTHR10657">
    <property type="entry name" value="PEPTIDYL-PROLYL CIS-TRANS ISOMERASE"/>
    <property type="match status" value="1"/>
</dbReference>
<comment type="catalytic activity">
    <reaction evidence="1 5">
        <text>[protein]-peptidylproline (omega=180) = [protein]-peptidylproline (omega=0)</text>
        <dbReference type="Rhea" id="RHEA:16237"/>
        <dbReference type="Rhea" id="RHEA-COMP:10747"/>
        <dbReference type="Rhea" id="RHEA-COMP:10748"/>
        <dbReference type="ChEBI" id="CHEBI:83833"/>
        <dbReference type="ChEBI" id="CHEBI:83834"/>
        <dbReference type="EC" id="5.2.1.8"/>
    </reaction>
</comment>
<accession>A0A0N5AQL1</accession>
<evidence type="ECO:0000256" key="2">
    <source>
        <dbReference type="ARBA" id="ARBA00023110"/>
    </source>
</evidence>
<feature type="domain" description="WW" evidence="7">
    <location>
        <begin position="25"/>
        <end position="75"/>
    </location>
</feature>
<dbReference type="WBParaSite" id="SMUV_0000698001-mRNA-1">
    <property type="protein sequence ID" value="SMUV_0000698001-mRNA-1"/>
    <property type="gene ID" value="SMUV_0000698001"/>
</dbReference>
<feature type="domain" description="PpiC" evidence="8">
    <location>
        <begin position="84"/>
        <end position="198"/>
    </location>
</feature>
<dbReference type="CDD" id="cd00201">
    <property type="entry name" value="WW"/>
    <property type="match status" value="1"/>
</dbReference>
<dbReference type="FunFam" id="3.10.50.40:FF:000026">
    <property type="entry name" value="Peptidyl-prolyl cis-trans isomerase"/>
    <property type="match status" value="1"/>
</dbReference>
<evidence type="ECO:0000256" key="6">
    <source>
        <dbReference type="SAM" id="MobiDB-lite"/>
    </source>
</evidence>
<keyword evidence="9" id="KW-1185">Reference proteome</keyword>